<keyword evidence="2" id="KW-0732">Signal</keyword>
<dbReference type="OrthoDB" id="2594361at2"/>
<feature type="signal peptide" evidence="2">
    <location>
        <begin position="1"/>
        <end position="23"/>
    </location>
</feature>
<evidence type="ECO:0000256" key="2">
    <source>
        <dbReference type="SAM" id="SignalP"/>
    </source>
</evidence>
<dbReference type="AlphaFoldDB" id="A0A2W1LSM3"/>
<gene>
    <name evidence="3" type="ORF">DNH61_00425</name>
</gene>
<evidence type="ECO:0000313" key="4">
    <source>
        <dbReference type="Proteomes" id="UP000249522"/>
    </source>
</evidence>
<comment type="caution">
    <text evidence="3">The sequence shown here is derived from an EMBL/GenBank/DDBJ whole genome shotgun (WGS) entry which is preliminary data.</text>
</comment>
<proteinExistence type="predicted"/>
<keyword evidence="4" id="KW-1185">Reference proteome</keyword>
<feature type="region of interest" description="Disordered" evidence="1">
    <location>
        <begin position="282"/>
        <end position="326"/>
    </location>
</feature>
<feature type="compositionally biased region" description="Gly residues" evidence="1">
    <location>
        <begin position="300"/>
        <end position="311"/>
    </location>
</feature>
<dbReference type="PROSITE" id="PS51257">
    <property type="entry name" value="PROKAR_LIPOPROTEIN"/>
    <property type="match status" value="1"/>
</dbReference>
<dbReference type="Gene3D" id="2.50.20.20">
    <property type="match status" value="1"/>
</dbReference>
<evidence type="ECO:0000256" key="1">
    <source>
        <dbReference type="SAM" id="MobiDB-lite"/>
    </source>
</evidence>
<dbReference type="EMBL" id="QKRB01000006">
    <property type="protein sequence ID" value="PZD97765.1"/>
    <property type="molecule type" value="Genomic_DNA"/>
</dbReference>
<feature type="chain" id="PRO_5016084094" description="Lipoprotein" evidence="2">
    <location>
        <begin position="24"/>
        <end position="326"/>
    </location>
</feature>
<reference evidence="3 4" key="1">
    <citation type="submission" date="2018-06" db="EMBL/GenBank/DDBJ databases">
        <title>Paenibacillus imtechensis sp. nov.</title>
        <authorList>
            <person name="Pinnaka A.K."/>
            <person name="Singh H."/>
            <person name="Kaur M."/>
        </authorList>
    </citation>
    <scope>NUCLEOTIDE SEQUENCE [LARGE SCALE GENOMIC DNA]</scope>
    <source>
        <strain evidence="3 4">SMB1</strain>
    </source>
</reference>
<organism evidence="3 4">
    <name type="scientific">Paenibacillus sambharensis</name>
    <dbReference type="NCBI Taxonomy" id="1803190"/>
    <lineage>
        <taxon>Bacteria</taxon>
        <taxon>Bacillati</taxon>
        <taxon>Bacillota</taxon>
        <taxon>Bacilli</taxon>
        <taxon>Bacillales</taxon>
        <taxon>Paenibacillaceae</taxon>
        <taxon>Paenibacillus</taxon>
    </lineage>
</organism>
<dbReference type="InterPro" id="IPR046720">
    <property type="entry name" value="DUF6612"/>
</dbReference>
<protein>
    <recommendedName>
        <fullName evidence="5">Lipoprotein</fullName>
    </recommendedName>
</protein>
<evidence type="ECO:0008006" key="5">
    <source>
        <dbReference type="Google" id="ProtNLM"/>
    </source>
</evidence>
<dbReference type="Proteomes" id="UP000249522">
    <property type="component" value="Unassembled WGS sequence"/>
</dbReference>
<sequence>MNTRSKLWIAVVALMALMLTACTEEKEQGLQADELLSRSQEAVGKVESYALAMELKQDLDTGSGQETFSASSRSSVEVEPFQMQQTVTSQYGGEETVYKTILTPEKYYIKDLSIGVWNQLPQSEIELVRGALSDFQINLKAQAERLHKAAADFEVESQEGVYVLSLREGAEETGIELLQDLLESTFGGAEFLANIKDSIKINRLVYQVTLDAETYYPVKLYVDTDMTLAIDPGSPMEMTQQLTADYSKFNAITPIEVPEDALEAPELDPSISPEDLEELENLEGLEEELEGLQGQEGLNGTDGSGNAGGDGAADDEPASEGAEQQP</sequence>
<dbReference type="Pfam" id="PF20316">
    <property type="entry name" value="DUF6612"/>
    <property type="match status" value="1"/>
</dbReference>
<name>A0A2W1LSM3_9BACL</name>
<dbReference type="RefSeq" id="WP_111144728.1">
    <property type="nucleotide sequence ID" value="NZ_QKRB01000006.1"/>
</dbReference>
<evidence type="ECO:0000313" key="3">
    <source>
        <dbReference type="EMBL" id="PZD97765.1"/>
    </source>
</evidence>
<accession>A0A2W1LSM3</accession>